<name>A0A972VW24_9GAMM</name>
<gene>
    <name evidence="2" type="ORF">HQ497_08175</name>
</gene>
<dbReference type="Pfam" id="PF20408">
    <property type="entry name" value="Abhydrolase_11"/>
    <property type="match status" value="1"/>
</dbReference>
<proteinExistence type="predicted"/>
<dbReference type="InterPro" id="IPR046879">
    <property type="entry name" value="KANL3/Tex30_Abhydrolase"/>
</dbReference>
<evidence type="ECO:0000313" key="3">
    <source>
        <dbReference type="Proteomes" id="UP000754644"/>
    </source>
</evidence>
<accession>A0A972VW24</accession>
<organism evidence="2 3">
    <name type="scientific">SAR86 cluster bacterium</name>
    <dbReference type="NCBI Taxonomy" id="2030880"/>
    <lineage>
        <taxon>Bacteria</taxon>
        <taxon>Pseudomonadati</taxon>
        <taxon>Pseudomonadota</taxon>
        <taxon>Gammaproteobacteria</taxon>
        <taxon>SAR86 cluster</taxon>
    </lineage>
</organism>
<feature type="domain" description="KANL3/Tex30 alpha/beta hydrolase-like" evidence="1">
    <location>
        <begin position="44"/>
        <end position="178"/>
    </location>
</feature>
<dbReference type="EMBL" id="JABMOJ010000303">
    <property type="protein sequence ID" value="NQV65328.1"/>
    <property type="molecule type" value="Genomic_DNA"/>
</dbReference>
<dbReference type="Gene3D" id="3.40.50.1820">
    <property type="entry name" value="alpha/beta hydrolase"/>
    <property type="match status" value="1"/>
</dbReference>
<dbReference type="AlphaFoldDB" id="A0A972VW24"/>
<dbReference type="SUPFAM" id="SSF53474">
    <property type="entry name" value="alpha/beta-Hydrolases"/>
    <property type="match status" value="1"/>
</dbReference>
<reference evidence="2" key="1">
    <citation type="submission" date="2020-05" db="EMBL/GenBank/DDBJ databases">
        <title>Sulfur intermediates as new biogeochemical hubs in an aquatic model microbial ecosystem.</title>
        <authorList>
            <person name="Vigneron A."/>
        </authorList>
    </citation>
    <scope>NUCLEOTIDE SEQUENCE</scope>
    <source>
        <strain evidence="2">Bin.250</strain>
    </source>
</reference>
<comment type="caution">
    <text evidence="2">The sequence shown here is derived from an EMBL/GenBank/DDBJ whole genome shotgun (WGS) entry which is preliminary data.</text>
</comment>
<keyword evidence="2" id="KW-0378">Hydrolase</keyword>
<protein>
    <submittedName>
        <fullName evidence="2">Dienelactone hydrolase family protein</fullName>
    </submittedName>
</protein>
<dbReference type="GO" id="GO:0016787">
    <property type="term" value="F:hydrolase activity"/>
    <property type="evidence" value="ECO:0007669"/>
    <property type="project" value="UniProtKB-KW"/>
</dbReference>
<evidence type="ECO:0000313" key="2">
    <source>
        <dbReference type="EMBL" id="NQV65328.1"/>
    </source>
</evidence>
<sequence>MLLGFPQSRKGAGEDPLLMDLRPLLEAGGLSVLTLKLTIGEDDAVLMREMETAIDQCEQSKLIIGGFSLGARIALRVAARVRPAALLCLGFPFHPPGQPQELKTTDLFIGHDTPTLIVQGARDPHGSQQDAKIDQHLPDCVQLQWIEEANHRFETRQKSPWSRQEHLLTIANSSLAFARQTLEWHDNV</sequence>
<evidence type="ECO:0000259" key="1">
    <source>
        <dbReference type="Pfam" id="PF20408"/>
    </source>
</evidence>
<dbReference type="InterPro" id="IPR029058">
    <property type="entry name" value="AB_hydrolase_fold"/>
</dbReference>
<dbReference type="PANTHER" id="PTHR13136:SF11">
    <property type="entry name" value="TESTIS-EXPRESSED PROTEIN 30"/>
    <property type="match status" value="1"/>
</dbReference>
<dbReference type="Proteomes" id="UP000754644">
    <property type="component" value="Unassembled WGS sequence"/>
</dbReference>
<dbReference type="InterPro" id="IPR026555">
    <property type="entry name" value="NSL3/Tex30"/>
</dbReference>
<dbReference type="PANTHER" id="PTHR13136">
    <property type="entry name" value="TESTIS DEVELOPMENT PROTEIN PRTD"/>
    <property type="match status" value="1"/>
</dbReference>